<dbReference type="PANTHER" id="PTHR42879">
    <property type="entry name" value="3-OXOACYL-(ACYL-CARRIER-PROTEIN) REDUCTASE"/>
    <property type="match status" value="1"/>
</dbReference>
<evidence type="ECO:0000256" key="1">
    <source>
        <dbReference type="ARBA" id="ARBA00006484"/>
    </source>
</evidence>
<keyword evidence="2 3" id="KW-0560">Oxidoreductase</keyword>
<dbReference type="InterPro" id="IPR050259">
    <property type="entry name" value="SDR"/>
</dbReference>
<dbReference type="EMBL" id="JYIU01000031">
    <property type="protein sequence ID" value="KJL24573.1"/>
    <property type="molecule type" value="Genomic_DNA"/>
</dbReference>
<dbReference type="AlphaFoldDB" id="A0A0F0KUL3"/>
<dbReference type="InterPro" id="IPR036291">
    <property type="entry name" value="NAD(P)-bd_dom_sf"/>
</dbReference>
<evidence type="ECO:0000313" key="3">
    <source>
        <dbReference type="EMBL" id="KJL24573.1"/>
    </source>
</evidence>
<evidence type="ECO:0000313" key="4">
    <source>
        <dbReference type="Proteomes" id="UP000033572"/>
    </source>
</evidence>
<organism evidence="3 4">
    <name type="scientific">Microbacterium foliorum</name>
    <dbReference type="NCBI Taxonomy" id="104336"/>
    <lineage>
        <taxon>Bacteria</taxon>
        <taxon>Bacillati</taxon>
        <taxon>Actinomycetota</taxon>
        <taxon>Actinomycetes</taxon>
        <taxon>Micrococcales</taxon>
        <taxon>Microbacteriaceae</taxon>
        <taxon>Microbacterium</taxon>
    </lineage>
</organism>
<dbReference type="Gene3D" id="3.40.50.720">
    <property type="entry name" value="NAD(P)-binding Rossmann-like Domain"/>
    <property type="match status" value="1"/>
</dbReference>
<reference evidence="3 4" key="1">
    <citation type="submission" date="2015-02" db="EMBL/GenBank/DDBJ databases">
        <title>Draft genome sequences of ten Microbacterium spp. with emphasis on heavy metal contaminated environments.</title>
        <authorList>
            <person name="Corretto E."/>
        </authorList>
    </citation>
    <scope>NUCLEOTIDE SEQUENCE [LARGE SCALE GENOMIC DNA]</scope>
    <source>
        <strain evidence="3 4">DSM 12966</strain>
    </source>
</reference>
<dbReference type="SUPFAM" id="SSF51735">
    <property type="entry name" value="NAD(P)-binding Rossmann-fold domains"/>
    <property type="match status" value="1"/>
</dbReference>
<dbReference type="GeneID" id="94443032"/>
<dbReference type="Pfam" id="PF13561">
    <property type="entry name" value="adh_short_C2"/>
    <property type="match status" value="1"/>
</dbReference>
<dbReference type="PANTHER" id="PTHR42879:SF2">
    <property type="entry name" value="3-OXOACYL-[ACYL-CARRIER-PROTEIN] REDUCTASE FABG"/>
    <property type="match status" value="1"/>
</dbReference>
<accession>A0A0F0KUL3</accession>
<gene>
    <name evidence="3" type="primary">fabG_3</name>
    <name evidence="3" type="ORF">RN50_00685</name>
</gene>
<dbReference type="InterPro" id="IPR002347">
    <property type="entry name" value="SDR_fam"/>
</dbReference>
<sequence>MAQYDVSNRSAIVTGAGSGIGRSTALLLARNGASVVVNDLNAENATAVVEEIRAAGGIAEASVGDATDVEWIASSVELANSLAPLRIGVNNAGIGGASAPTAEYDDAAWDKVISINLNAVFRNMKAQIPSILANGGGSVVNIASILGSVGFAGSPAYVAAKHAVVGMTKSAALEYSAHGVRVNSVGPGFIDTPLLATMGDEAKEFLVSKHPIGRLGQADEVANLIAFLASDAASFITGSYHLVDGGYTAL</sequence>
<comment type="similarity">
    <text evidence="1">Belongs to the short-chain dehydrogenases/reductases (SDR) family.</text>
</comment>
<dbReference type="GO" id="GO:0032787">
    <property type="term" value="P:monocarboxylic acid metabolic process"/>
    <property type="evidence" value="ECO:0007669"/>
    <property type="project" value="UniProtKB-ARBA"/>
</dbReference>
<dbReference type="KEGG" id="mfol:DXT68_01375"/>
<dbReference type="Proteomes" id="UP000033572">
    <property type="component" value="Unassembled WGS sequence"/>
</dbReference>
<dbReference type="EC" id="1.1.1.100" evidence="3"/>
<protein>
    <submittedName>
        <fullName evidence="3">3-oxoacyl-[acyl-carrier-protein] reductase FabG</fullName>
        <ecNumber evidence="3">1.1.1.100</ecNumber>
    </submittedName>
</protein>
<dbReference type="InterPro" id="IPR020904">
    <property type="entry name" value="Sc_DH/Rdtase_CS"/>
</dbReference>
<dbReference type="FunFam" id="3.40.50.720:FF:000084">
    <property type="entry name" value="Short-chain dehydrogenase reductase"/>
    <property type="match status" value="1"/>
</dbReference>
<keyword evidence="4" id="KW-1185">Reference proteome</keyword>
<evidence type="ECO:0000256" key="2">
    <source>
        <dbReference type="ARBA" id="ARBA00023002"/>
    </source>
</evidence>
<comment type="caution">
    <text evidence="3">The sequence shown here is derived from an EMBL/GenBank/DDBJ whole genome shotgun (WGS) entry which is preliminary data.</text>
</comment>
<dbReference type="PRINTS" id="PR00081">
    <property type="entry name" value="GDHRDH"/>
</dbReference>
<dbReference type="PRINTS" id="PR00080">
    <property type="entry name" value="SDRFAMILY"/>
</dbReference>
<dbReference type="PATRIC" id="fig|104336.4.peg.705"/>
<name>A0A0F0KUL3_9MICO</name>
<dbReference type="GO" id="GO:0004316">
    <property type="term" value="F:3-oxoacyl-[acyl-carrier-protein] reductase (NADPH) activity"/>
    <property type="evidence" value="ECO:0007669"/>
    <property type="project" value="UniProtKB-EC"/>
</dbReference>
<proteinExistence type="inferred from homology"/>
<dbReference type="PROSITE" id="PS00061">
    <property type="entry name" value="ADH_SHORT"/>
    <property type="match status" value="1"/>
</dbReference>
<dbReference type="RefSeq" id="WP_045253100.1">
    <property type="nucleotide sequence ID" value="NZ_CP031425.1"/>
</dbReference>